<sequence>MTRYTNGPISQYICKNATNGISWSSKLSLLLRNFNLKSKIGHQASECKEFFIDGEQVGIIRPDIWRELLHYPGVFQYDPSQNRVNLNPDWKTYEDRSERMDALLKELRGKNVFSTLNGWRNECYDVGSKFGDVPVMKMERSATCLFGIKRCGVHVNGYVNNADGTKCLWIQRRAYTKPTWPGKLDNMIYV</sequence>
<evidence type="ECO:0000313" key="2">
    <source>
        <dbReference type="EMBL" id="KAG8182481.1"/>
    </source>
</evidence>
<dbReference type="PANTHER" id="PTHR13622:SF8">
    <property type="entry name" value="THIAMIN PYROPHOSPHOKINASE 1"/>
    <property type="match status" value="1"/>
</dbReference>
<gene>
    <name evidence="2" type="ORF">JTE90_020399</name>
</gene>
<organism evidence="2 3">
    <name type="scientific">Oedothorax gibbosus</name>
    <dbReference type="NCBI Taxonomy" id="931172"/>
    <lineage>
        <taxon>Eukaryota</taxon>
        <taxon>Metazoa</taxon>
        <taxon>Ecdysozoa</taxon>
        <taxon>Arthropoda</taxon>
        <taxon>Chelicerata</taxon>
        <taxon>Arachnida</taxon>
        <taxon>Araneae</taxon>
        <taxon>Araneomorphae</taxon>
        <taxon>Entelegynae</taxon>
        <taxon>Araneoidea</taxon>
        <taxon>Linyphiidae</taxon>
        <taxon>Erigoninae</taxon>
        <taxon>Oedothorax</taxon>
    </lineage>
</organism>
<proteinExistence type="predicted"/>
<feature type="domain" description="DUF4743" evidence="1">
    <location>
        <begin position="32"/>
        <end position="150"/>
    </location>
</feature>
<accession>A0AAV6UEI5</accession>
<evidence type="ECO:0000313" key="3">
    <source>
        <dbReference type="Proteomes" id="UP000827092"/>
    </source>
</evidence>
<dbReference type="InterPro" id="IPR031804">
    <property type="entry name" value="DUF4743"/>
</dbReference>
<comment type="caution">
    <text evidence="2">The sequence shown here is derived from an EMBL/GenBank/DDBJ whole genome shotgun (WGS) entry which is preliminary data.</text>
</comment>
<dbReference type="Proteomes" id="UP000827092">
    <property type="component" value="Unassembled WGS sequence"/>
</dbReference>
<dbReference type="Gene3D" id="3.30.750.160">
    <property type="match status" value="1"/>
</dbReference>
<reference evidence="2 3" key="1">
    <citation type="journal article" date="2022" name="Nat. Ecol. Evol.">
        <title>A masculinizing supergene underlies an exaggerated male reproductive morph in a spider.</title>
        <authorList>
            <person name="Hendrickx F."/>
            <person name="De Corte Z."/>
            <person name="Sonet G."/>
            <person name="Van Belleghem S.M."/>
            <person name="Kostlbacher S."/>
            <person name="Vangestel C."/>
        </authorList>
    </citation>
    <scope>NUCLEOTIDE SEQUENCE [LARGE SCALE GENOMIC DNA]</scope>
    <source>
        <strain evidence="2">W744_W776</strain>
    </source>
</reference>
<keyword evidence="3" id="KW-1185">Reference proteome</keyword>
<evidence type="ECO:0000259" key="1">
    <source>
        <dbReference type="Pfam" id="PF15916"/>
    </source>
</evidence>
<dbReference type="EMBL" id="JAFNEN010000461">
    <property type="protein sequence ID" value="KAG8182481.1"/>
    <property type="molecule type" value="Genomic_DNA"/>
</dbReference>
<dbReference type="GO" id="GO:0044715">
    <property type="term" value="F:8-oxo-dGDP phosphatase activity"/>
    <property type="evidence" value="ECO:0007669"/>
    <property type="project" value="TreeGrafter"/>
</dbReference>
<protein>
    <recommendedName>
        <fullName evidence="1">DUF4743 domain-containing protein</fullName>
    </recommendedName>
</protein>
<dbReference type="Pfam" id="PF15916">
    <property type="entry name" value="DUF4743"/>
    <property type="match status" value="1"/>
</dbReference>
<dbReference type="PANTHER" id="PTHR13622">
    <property type="entry name" value="THIAMIN PYROPHOSPHOKINASE"/>
    <property type="match status" value="1"/>
</dbReference>
<name>A0AAV6UEI5_9ARAC</name>
<dbReference type="AlphaFoldDB" id="A0AAV6UEI5"/>